<keyword evidence="16" id="KW-1185">Reference proteome</keyword>
<dbReference type="Pfam" id="PF18073">
    <property type="entry name" value="Zn_ribbon_LapB"/>
    <property type="match status" value="1"/>
</dbReference>
<dbReference type="GO" id="GO:0008270">
    <property type="term" value="F:zinc ion binding"/>
    <property type="evidence" value="ECO:0007669"/>
    <property type="project" value="UniProtKB-KW"/>
</dbReference>
<reference evidence="15" key="1">
    <citation type="submission" date="2020-10" db="EMBL/GenBank/DDBJ databases">
        <title>Genome sequence of the unusual species of purple photosynthetic bacteria, Phaeovibrio sulfidiphilus DSM 23193, type strain.</title>
        <authorList>
            <person name="Kyndt J.A."/>
            <person name="Meyer T.E."/>
        </authorList>
    </citation>
    <scope>NUCLEOTIDE SEQUENCE</scope>
    <source>
        <strain evidence="15">DSM 23193</strain>
    </source>
</reference>
<keyword evidence="2 11" id="KW-0547">Nucleotide-binding</keyword>
<name>A0A8J6YKW5_9PROT</name>
<dbReference type="GO" id="GO:0016787">
    <property type="term" value="F:hydrolase activity"/>
    <property type="evidence" value="ECO:0007669"/>
    <property type="project" value="UniProtKB-KW"/>
</dbReference>
<dbReference type="EMBL" id="JACZHT010000001">
    <property type="protein sequence ID" value="MBE1236343.1"/>
    <property type="molecule type" value="Genomic_DNA"/>
</dbReference>
<dbReference type="InterPro" id="IPR004504">
    <property type="entry name" value="DNA_repair_RadA"/>
</dbReference>
<evidence type="ECO:0000256" key="5">
    <source>
        <dbReference type="ARBA" id="ARBA00022801"/>
    </source>
</evidence>
<comment type="similarity">
    <text evidence="11 13">Belongs to the RecA family. RadA subfamily.</text>
</comment>
<evidence type="ECO:0000256" key="12">
    <source>
        <dbReference type="NCBIfam" id="TIGR00416"/>
    </source>
</evidence>
<evidence type="ECO:0000256" key="11">
    <source>
        <dbReference type="HAMAP-Rule" id="MF_01498"/>
    </source>
</evidence>
<proteinExistence type="inferred from homology"/>
<evidence type="ECO:0000313" key="15">
    <source>
        <dbReference type="EMBL" id="MBE1236343.1"/>
    </source>
</evidence>
<dbReference type="GO" id="GO:0140664">
    <property type="term" value="F:ATP-dependent DNA damage sensor activity"/>
    <property type="evidence" value="ECO:0007669"/>
    <property type="project" value="InterPro"/>
</dbReference>
<dbReference type="RefSeq" id="WP_192533208.1">
    <property type="nucleotide sequence ID" value="NZ_JACZHT010000001.1"/>
</dbReference>
<evidence type="ECO:0000256" key="2">
    <source>
        <dbReference type="ARBA" id="ARBA00022741"/>
    </source>
</evidence>
<dbReference type="SMART" id="SM00382">
    <property type="entry name" value="AAA"/>
    <property type="match status" value="1"/>
</dbReference>
<feature type="domain" description="RecA family profile 1" evidence="14">
    <location>
        <begin position="66"/>
        <end position="216"/>
    </location>
</feature>
<evidence type="ECO:0000313" key="16">
    <source>
        <dbReference type="Proteomes" id="UP000631034"/>
    </source>
</evidence>
<dbReference type="Pfam" id="PF13481">
    <property type="entry name" value="AAA_25"/>
    <property type="match status" value="1"/>
</dbReference>
<keyword evidence="8 11" id="KW-0346">Stress response</keyword>
<dbReference type="GO" id="GO:0005524">
    <property type="term" value="F:ATP binding"/>
    <property type="evidence" value="ECO:0007669"/>
    <property type="project" value="UniProtKB-UniRule"/>
</dbReference>
<comment type="domain">
    <text evidence="11">The middle region has homology to RecA with ATPase motifs including the RadA KNRFG motif, while the C-terminus is homologous to Lon protease.</text>
</comment>
<evidence type="ECO:0000256" key="10">
    <source>
        <dbReference type="ARBA" id="ARBA00023204"/>
    </source>
</evidence>
<dbReference type="InterPro" id="IPR014721">
    <property type="entry name" value="Ribsml_uS5_D2-typ_fold_subgr"/>
</dbReference>
<evidence type="ECO:0000256" key="1">
    <source>
        <dbReference type="ARBA" id="ARBA00022723"/>
    </source>
</evidence>
<sequence>MAKPSVRYVCQSCGSLAPRWAGRCDACGEWNTIREEQGEEALPKGQTGGKGGRAIRFVGLEGEGRPPPRLPTGMTELDRVTGGGLVPGSVLLVGGDPGIGKSTIMLQASAALALGGQKCLYISGEEAVEQVRMRAGRLGLSHAPVGLASATGLRDILATLEEGAPPDVVIIDSIQTMYLDTLDSAPGTVSQVRTGAHELIRSAKKRGFVLFLIGHVTKDGQLAGPRVMEHMVDCVLYFEGERGHPFRILRAVKNRFGATDEIGVFEMSDRGLVEVPNPSALFLAERRGNVTGSCVFAGVEGSRPMLVEIQALVSTSASGTPRRAVVGWDSSRLAMILAVLEARCGISFAGNDVYLNVAGGLRIQEPAADLAVATALLSARFGVSAPADMAIFGEIGLSGEIRAVSHRDLRLKEAAKLGFAQALLPPRPRGARKGGASDARARDPLALKEVGHIQDVALLFGPAEPQAS</sequence>
<gene>
    <name evidence="11 15" type="primary">radA</name>
    <name evidence="15" type="ORF">IHV25_01565</name>
</gene>
<keyword evidence="4 13" id="KW-0863">Zinc-finger</keyword>
<comment type="function">
    <text evidence="11">Plays a role in repairing double-strand DNA breaks, probably involving stabilizing or processing branched DNA or blocked replication forks.</text>
</comment>
<keyword evidence="1 11" id="KW-0479">Metal-binding</keyword>
<dbReference type="PRINTS" id="PR01874">
    <property type="entry name" value="DNAREPAIRADA"/>
</dbReference>
<dbReference type="InterPro" id="IPR041166">
    <property type="entry name" value="Rubredoxin_2"/>
</dbReference>
<dbReference type="CDD" id="cd01121">
    <property type="entry name" value="RadA_SMS_N"/>
    <property type="match status" value="1"/>
</dbReference>
<dbReference type="PROSITE" id="PS50162">
    <property type="entry name" value="RECA_2"/>
    <property type="match status" value="1"/>
</dbReference>
<dbReference type="InterPro" id="IPR003593">
    <property type="entry name" value="AAA+_ATPase"/>
</dbReference>
<keyword evidence="9 11" id="KW-0238">DNA-binding</keyword>
<evidence type="ECO:0000256" key="4">
    <source>
        <dbReference type="ARBA" id="ARBA00022771"/>
    </source>
</evidence>
<dbReference type="NCBIfam" id="TIGR00416">
    <property type="entry name" value="sms"/>
    <property type="match status" value="1"/>
</dbReference>
<dbReference type="Gene3D" id="3.40.50.300">
    <property type="entry name" value="P-loop containing nucleotide triphosphate hydrolases"/>
    <property type="match status" value="1"/>
</dbReference>
<feature type="region of interest" description="Lon-protease-like" evidence="11">
    <location>
        <begin position="352"/>
        <end position="468"/>
    </location>
</feature>
<dbReference type="Pfam" id="PF13541">
    <property type="entry name" value="ChlI"/>
    <property type="match status" value="1"/>
</dbReference>
<dbReference type="SUPFAM" id="SSF54211">
    <property type="entry name" value="Ribosomal protein S5 domain 2-like"/>
    <property type="match status" value="1"/>
</dbReference>
<dbReference type="AlphaFoldDB" id="A0A8J6YKW5"/>
<dbReference type="SUPFAM" id="SSF52540">
    <property type="entry name" value="P-loop containing nucleoside triphosphate hydrolases"/>
    <property type="match status" value="1"/>
</dbReference>
<keyword evidence="10 11" id="KW-0234">DNA repair</keyword>
<accession>A0A8J6YKW5</accession>
<evidence type="ECO:0000259" key="14">
    <source>
        <dbReference type="PROSITE" id="PS50162"/>
    </source>
</evidence>
<evidence type="ECO:0000256" key="13">
    <source>
        <dbReference type="RuleBase" id="RU003555"/>
    </source>
</evidence>
<dbReference type="GO" id="GO:0000725">
    <property type="term" value="P:recombinational repair"/>
    <property type="evidence" value="ECO:0007669"/>
    <property type="project" value="UniProtKB-UniRule"/>
</dbReference>
<keyword evidence="6 13" id="KW-0862">Zinc</keyword>
<organism evidence="15 16">
    <name type="scientific">Phaeovibrio sulfidiphilus</name>
    <dbReference type="NCBI Taxonomy" id="1220600"/>
    <lineage>
        <taxon>Bacteria</taxon>
        <taxon>Pseudomonadati</taxon>
        <taxon>Pseudomonadota</taxon>
        <taxon>Alphaproteobacteria</taxon>
        <taxon>Rhodospirillales</taxon>
        <taxon>Rhodospirillaceae</taxon>
        <taxon>Phaeovibrio</taxon>
    </lineage>
</organism>
<dbReference type="InterPro" id="IPR020568">
    <property type="entry name" value="Ribosomal_Su5_D2-typ_SF"/>
</dbReference>
<dbReference type="PANTHER" id="PTHR32472:SF10">
    <property type="entry name" value="DNA REPAIR PROTEIN RADA-LIKE PROTEIN"/>
    <property type="match status" value="1"/>
</dbReference>
<evidence type="ECO:0000256" key="8">
    <source>
        <dbReference type="ARBA" id="ARBA00023016"/>
    </source>
</evidence>
<comment type="caution">
    <text evidence="15">The sequence shown here is derived from an EMBL/GenBank/DDBJ whole genome shotgun (WGS) entry which is preliminary data.</text>
</comment>
<comment type="function">
    <text evidence="13">DNA-dependent ATPase involved in processing of recombination intermediates, plays a role in repairing DNA breaks. Stimulates the branch migration of RecA-mediated strand transfer reactions, allowing the 3' invading strand to extend heteroduplex DNA faster. Binds ssDNA in the presence of ADP but not other nucleotides, has ATPase activity that is stimulated by ssDNA and various branched DNA structures, but inhibited by SSB. Does not have RecA's homology-searching function.</text>
</comment>
<dbReference type="FunFam" id="3.40.50.300:FF:000050">
    <property type="entry name" value="DNA repair protein RadA"/>
    <property type="match status" value="1"/>
</dbReference>
<keyword evidence="5" id="KW-0378">Hydrolase</keyword>
<feature type="short sequence motif" description="RadA KNRFG motif" evidence="11">
    <location>
        <begin position="253"/>
        <end position="257"/>
    </location>
</feature>
<feature type="binding site" evidence="11">
    <location>
        <begin position="95"/>
        <end position="102"/>
    </location>
    <ligand>
        <name>ATP</name>
        <dbReference type="ChEBI" id="CHEBI:30616"/>
    </ligand>
</feature>
<dbReference type="GO" id="GO:0005829">
    <property type="term" value="C:cytosol"/>
    <property type="evidence" value="ECO:0007669"/>
    <property type="project" value="TreeGrafter"/>
</dbReference>
<evidence type="ECO:0000256" key="3">
    <source>
        <dbReference type="ARBA" id="ARBA00022763"/>
    </source>
</evidence>
<dbReference type="Proteomes" id="UP000631034">
    <property type="component" value="Unassembled WGS sequence"/>
</dbReference>
<keyword evidence="7 11" id="KW-0067">ATP-binding</keyword>
<dbReference type="PANTHER" id="PTHR32472">
    <property type="entry name" value="DNA REPAIR PROTEIN RADA"/>
    <property type="match status" value="1"/>
</dbReference>
<protein>
    <recommendedName>
        <fullName evidence="11 12">DNA repair protein RadA</fullName>
    </recommendedName>
</protein>
<dbReference type="InterPro" id="IPR027417">
    <property type="entry name" value="P-loop_NTPase"/>
</dbReference>
<dbReference type="InterPro" id="IPR020588">
    <property type="entry name" value="RecA_ATP-bd"/>
</dbReference>
<evidence type="ECO:0000256" key="7">
    <source>
        <dbReference type="ARBA" id="ARBA00022840"/>
    </source>
</evidence>
<dbReference type="GO" id="GO:0003684">
    <property type="term" value="F:damaged DNA binding"/>
    <property type="evidence" value="ECO:0007669"/>
    <property type="project" value="InterPro"/>
</dbReference>
<dbReference type="HAMAP" id="MF_01498">
    <property type="entry name" value="RadA_bact"/>
    <property type="match status" value="1"/>
</dbReference>
<keyword evidence="3 11" id="KW-0227">DNA damage</keyword>
<evidence type="ECO:0000256" key="6">
    <source>
        <dbReference type="ARBA" id="ARBA00022833"/>
    </source>
</evidence>
<dbReference type="Gene3D" id="3.30.230.10">
    <property type="match status" value="1"/>
</dbReference>
<evidence type="ECO:0000256" key="9">
    <source>
        <dbReference type="ARBA" id="ARBA00023125"/>
    </source>
</evidence>